<keyword evidence="1" id="KW-0732">Signal</keyword>
<reference evidence="2 3" key="1">
    <citation type="submission" date="2023-11" db="EMBL/GenBank/DDBJ databases">
        <title>Coraliomargarita sp. nov., isolated from marine algae.</title>
        <authorList>
            <person name="Lee J.K."/>
            <person name="Baek J.H."/>
            <person name="Kim J.M."/>
            <person name="Choi D.G."/>
            <person name="Jeon C.O."/>
        </authorList>
    </citation>
    <scope>NUCLEOTIDE SEQUENCE [LARGE SCALE GENOMIC DNA]</scope>
    <source>
        <strain evidence="2 3">J2-16</strain>
    </source>
</reference>
<dbReference type="RefSeq" id="WP_319832410.1">
    <property type="nucleotide sequence ID" value="NZ_CP138858.1"/>
</dbReference>
<feature type="signal peptide" evidence="1">
    <location>
        <begin position="1"/>
        <end position="36"/>
    </location>
</feature>
<proteinExistence type="predicted"/>
<protein>
    <submittedName>
        <fullName evidence="2">Uncharacterized protein</fullName>
    </submittedName>
</protein>
<accession>A0ABZ0RHA0</accession>
<evidence type="ECO:0000256" key="1">
    <source>
        <dbReference type="SAM" id="SignalP"/>
    </source>
</evidence>
<sequence>MAIRTTIRNLSLIRSKTSTLATIALAISLGIAPLKAQQDTLAVDCDIFLLPCRQMLKSHYDEEAETFYQIRSSFPELYPSPPQSSEPIQLKTDHISQGIQYKGPADFACYEQGPINANGEASWLPRVKFTLPQESTQMLVLIDSESTEQESIWRTQALDISPHQVPTGSLLIFNNSEEPLIMKQANGKPQPLRPKESILISTRDLDSYRLKISFAGWIDDQWKLIINRRMLIDPKQRIICPIYYDENAKAWKANQYLLPPTS</sequence>
<name>A0ABZ0RHA0_9BACT</name>
<dbReference type="EMBL" id="CP138858">
    <property type="protein sequence ID" value="WPJ95531.1"/>
    <property type="molecule type" value="Genomic_DNA"/>
</dbReference>
<dbReference type="Proteomes" id="UP001324993">
    <property type="component" value="Chromosome"/>
</dbReference>
<keyword evidence="3" id="KW-1185">Reference proteome</keyword>
<gene>
    <name evidence="2" type="ORF">SH580_19115</name>
</gene>
<evidence type="ECO:0000313" key="2">
    <source>
        <dbReference type="EMBL" id="WPJ95531.1"/>
    </source>
</evidence>
<organism evidence="2 3">
    <name type="scientific">Coraliomargarita algicola</name>
    <dbReference type="NCBI Taxonomy" id="3092156"/>
    <lineage>
        <taxon>Bacteria</taxon>
        <taxon>Pseudomonadati</taxon>
        <taxon>Verrucomicrobiota</taxon>
        <taxon>Opitutia</taxon>
        <taxon>Puniceicoccales</taxon>
        <taxon>Coraliomargaritaceae</taxon>
        <taxon>Coraliomargarita</taxon>
    </lineage>
</organism>
<evidence type="ECO:0000313" key="3">
    <source>
        <dbReference type="Proteomes" id="UP001324993"/>
    </source>
</evidence>
<feature type="chain" id="PRO_5047156530" evidence="1">
    <location>
        <begin position="37"/>
        <end position="262"/>
    </location>
</feature>